<comment type="caution">
    <text evidence="2">The sequence shown here is derived from an EMBL/GenBank/DDBJ whole genome shotgun (WGS) entry which is preliminary data.</text>
</comment>
<protein>
    <submittedName>
        <fullName evidence="2">15458_t:CDS:1</fullName>
    </submittedName>
</protein>
<evidence type="ECO:0000256" key="1">
    <source>
        <dbReference type="SAM" id="MobiDB-lite"/>
    </source>
</evidence>
<proteinExistence type="predicted"/>
<evidence type="ECO:0000313" key="3">
    <source>
        <dbReference type="Proteomes" id="UP000789375"/>
    </source>
</evidence>
<organism evidence="2 3">
    <name type="scientific">Funneliformis mosseae</name>
    <name type="common">Endomycorrhizal fungus</name>
    <name type="synonym">Glomus mosseae</name>
    <dbReference type="NCBI Taxonomy" id="27381"/>
    <lineage>
        <taxon>Eukaryota</taxon>
        <taxon>Fungi</taxon>
        <taxon>Fungi incertae sedis</taxon>
        <taxon>Mucoromycota</taxon>
        <taxon>Glomeromycotina</taxon>
        <taxon>Glomeromycetes</taxon>
        <taxon>Glomerales</taxon>
        <taxon>Glomeraceae</taxon>
        <taxon>Funneliformis</taxon>
    </lineage>
</organism>
<evidence type="ECO:0000313" key="2">
    <source>
        <dbReference type="EMBL" id="CAG8667701.1"/>
    </source>
</evidence>
<accession>A0A9N9E709</accession>
<feature type="non-terminal residue" evidence="2">
    <location>
        <position position="61"/>
    </location>
</feature>
<sequence length="61" mass="6607">MLTGGIDDETLYGGTPYVNEAKVEKEVVNEVKSDGENVPSGSGEEVNHDFTPHLVKETNDD</sequence>
<dbReference type="Proteomes" id="UP000789375">
    <property type="component" value="Unassembled WGS sequence"/>
</dbReference>
<keyword evidence="3" id="KW-1185">Reference proteome</keyword>
<feature type="compositionally biased region" description="Basic and acidic residues" evidence="1">
    <location>
        <begin position="45"/>
        <end position="61"/>
    </location>
</feature>
<reference evidence="2" key="1">
    <citation type="submission" date="2021-06" db="EMBL/GenBank/DDBJ databases">
        <authorList>
            <person name="Kallberg Y."/>
            <person name="Tangrot J."/>
            <person name="Rosling A."/>
        </authorList>
    </citation>
    <scope>NUCLEOTIDE SEQUENCE</scope>
    <source>
        <strain evidence="2">87-6 pot B 2015</strain>
    </source>
</reference>
<feature type="region of interest" description="Disordered" evidence="1">
    <location>
        <begin position="30"/>
        <end position="61"/>
    </location>
</feature>
<dbReference type="EMBL" id="CAJVPP010005605">
    <property type="protein sequence ID" value="CAG8667701.1"/>
    <property type="molecule type" value="Genomic_DNA"/>
</dbReference>
<name>A0A9N9E709_FUNMO</name>
<dbReference type="AlphaFoldDB" id="A0A9N9E709"/>
<gene>
    <name evidence="2" type="ORF">FMOSSE_LOCUS12254</name>
</gene>